<gene>
    <name evidence="1" type="ORF">I7I52_10018</name>
</gene>
<dbReference type="AlphaFoldDB" id="A0A8H8D2S8"/>
<dbReference type="VEuPathDB" id="FungiDB:I7I52_10018"/>
<evidence type="ECO:0000313" key="1">
    <source>
        <dbReference type="EMBL" id="KAG5299641.1"/>
    </source>
</evidence>
<sequence>MSGWVFWEARWIRVTWKEVWMRREFLRWLYSFLLSGGMVEDEKSEASRVVIWFEFKEMLKYSMRLASWSGDSRGAVCFENLLLFENLRSCFVSTL</sequence>
<proteinExistence type="predicted"/>
<dbReference type="Proteomes" id="UP000670092">
    <property type="component" value="Unassembled WGS sequence"/>
</dbReference>
<protein>
    <submittedName>
        <fullName evidence="1">Uncharacterized protein</fullName>
    </submittedName>
</protein>
<organism evidence="1 2">
    <name type="scientific">Ajellomyces capsulatus</name>
    <name type="common">Darling's disease fungus</name>
    <name type="synonym">Histoplasma capsulatum</name>
    <dbReference type="NCBI Taxonomy" id="5037"/>
    <lineage>
        <taxon>Eukaryota</taxon>
        <taxon>Fungi</taxon>
        <taxon>Dikarya</taxon>
        <taxon>Ascomycota</taxon>
        <taxon>Pezizomycotina</taxon>
        <taxon>Eurotiomycetes</taxon>
        <taxon>Eurotiomycetidae</taxon>
        <taxon>Onygenales</taxon>
        <taxon>Ajellomycetaceae</taxon>
        <taxon>Histoplasma</taxon>
    </lineage>
</organism>
<dbReference type="EMBL" id="JAEVHI010000002">
    <property type="protein sequence ID" value="KAG5299641.1"/>
    <property type="molecule type" value="Genomic_DNA"/>
</dbReference>
<comment type="caution">
    <text evidence="1">The sequence shown here is derived from an EMBL/GenBank/DDBJ whole genome shotgun (WGS) entry which is preliminary data.</text>
</comment>
<name>A0A8H8D2S8_AJECA</name>
<evidence type="ECO:0000313" key="2">
    <source>
        <dbReference type="Proteomes" id="UP000670092"/>
    </source>
</evidence>
<accession>A0A8H8D2S8</accession>
<reference evidence="1 2" key="1">
    <citation type="submission" date="2021-01" db="EMBL/GenBank/DDBJ databases">
        <title>Chromosome-level genome assembly of a human fungal pathogen reveals clustering of transcriptionally co-regulated genes.</title>
        <authorList>
            <person name="Voorhies M."/>
            <person name="Cohen S."/>
            <person name="Shea T.P."/>
            <person name="Petrus S."/>
            <person name="Munoz J.F."/>
            <person name="Poplawski S."/>
            <person name="Goldman W.E."/>
            <person name="Michael T."/>
            <person name="Cuomo C.A."/>
            <person name="Sil A."/>
            <person name="Beyhan S."/>
        </authorList>
    </citation>
    <scope>NUCLEOTIDE SEQUENCE [LARGE SCALE GENOMIC DNA]</scope>
    <source>
        <strain evidence="1 2">G184AR</strain>
    </source>
</reference>